<dbReference type="Proteomes" id="UP001604335">
    <property type="component" value="Unassembled WGS sequence"/>
</dbReference>
<sequence>MNELPEQDAEDLYSQYLQQQPVETQQEGDDLKEHLLELEERLDKLEDQFKILEKIVKKIAGKLK</sequence>
<dbReference type="EMBL" id="JAZAQF010000086">
    <property type="protein sequence ID" value="MFG3819178.1"/>
    <property type="molecule type" value="Genomic_DNA"/>
</dbReference>
<evidence type="ECO:0000313" key="3">
    <source>
        <dbReference type="Proteomes" id="UP001604335"/>
    </source>
</evidence>
<evidence type="ECO:0000256" key="1">
    <source>
        <dbReference type="SAM" id="Coils"/>
    </source>
</evidence>
<gene>
    <name evidence="2" type="ORF">VPK24_16155</name>
</gene>
<keyword evidence="3" id="KW-1185">Reference proteome</keyword>
<name>A0ABW7CDH1_9CYAN</name>
<protein>
    <submittedName>
        <fullName evidence="2">Uncharacterized protein</fullName>
    </submittedName>
</protein>
<keyword evidence="1" id="KW-0175">Coiled coil</keyword>
<accession>A0ABW7CDH1</accession>
<feature type="coiled-coil region" evidence="1">
    <location>
        <begin position="28"/>
        <end position="62"/>
    </location>
</feature>
<proteinExistence type="predicted"/>
<reference evidence="3" key="1">
    <citation type="journal article" date="2024" name="Algal Res.">
        <title>Biochemical, toxicological and genomic investigation of a high-biomass producing Limnothrix strain isolated from Italian shallow drinking water reservoir.</title>
        <authorList>
            <person name="Simonazzi M."/>
            <person name="Shishido T.K."/>
            <person name="Delbaje E."/>
            <person name="Wahlsten M."/>
            <person name="Fewer D.P."/>
            <person name="Sivonen K."/>
            <person name="Pezzolesi L."/>
            <person name="Pistocchi R."/>
        </authorList>
    </citation>
    <scope>NUCLEOTIDE SEQUENCE [LARGE SCALE GENOMIC DNA]</scope>
    <source>
        <strain evidence="3">LRLZ20PSL1</strain>
    </source>
</reference>
<organism evidence="2 3">
    <name type="scientific">Limnothrix redekei LRLZ20PSL1</name>
    <dbReference type="NCBI Taxonomy" id="3112953"/>
    <lineage>
        <taxon>Bacteria</taxon>
        <taxon>Bacillati</taxon>
        <taxon>Cyanobacteriota</taxon>
        <taxon>Cyanophyceae</taxon>
        <taxon>Pseudanabaenales</taxon>
        <taxon>Pseudanabaenaceae</taxon>
        <taxon>Limnothrix</taxon>
    </lineage>
</organism>
<dbReference type="RefSeq" id="WP_393014917.1">
    <property type="nucleotide sequence ID" value="NZ_JAZAQF010000086.1"/>
</dbReference>
<comment type="caution">
    <text evidence="2">The sequence shown here is derived from an EMBL/GenBank/DDBJ whole genome shotgun (WGS) entry which is preliminary data.</text>
</comment>
<evidence type="ECO:0000313" key="2">
    <source>
        <dbReference type="EMBL" id="MFG3819178.1"/>
    </source>
</evidence>